<protein>
    <submittedName>
        <fullName evidence="1">Uncharacterized protein</fullName>
    </submittedName>
</protein>
<dbReference type="Proteomes" id="UP001234989">
    <property type="component" value="Chromosome 11"/>
</dbReference>
<sequence length="83" mass="9382">MHFPNPQPQSTGIDSIFRVCYGSSSLANDVLRRTSLSLTNKLMSDKRRAGALFVRLVSAVEIDFFYVKKKTKALITNQTRLEC</sequence>
<name>A0AAF0UVZ3_SOLVR</name>
<organism evidence="1 2">
    <name type="scientific">Solanum verrucosum</name>
    <dbReference type="NCBI Taxonomy" id="315347"/>
    <lineage>
        <taxon>Eukaryota</taxon>
        <taxon>Viridiplantae</taxon>
        <taxon>Streptophyta</taxon>
        <taxon>Embryophyta</taxon>
        <taxon>Tracheophyta</taxon>
        <taxon>Spermatophyta</taxon>
        <taxon>Magnoliopsida</taxon>
        <taxon>eudicotyledons</taxon>
        <taxon>Gunneridae</taxon>
        <taxon>Pentapetalae</taxon>
        <taxon>asterids</taxon>
        <taxon>lamiids</taxon>
        <taxon>Solanales</taxon>
        <taxon>Solanaceae</taxon>
        <taxon>Solanoideae</taxon>
        <taxon>Solaneae</taxon>
        <taxon>Solanum</taxon>
    </lineage>
</organism>
<dbReference type="EMBL" id="CP133622">
    <property type="protein sequence ID" value="WMV53692.1"/>
    <property type="molecule type" value="Genomic_DNA"/>
</dbReference>
<evidence type="ECO:0000313" key="2">
    <source>
        <dbReference type="Proteomes" id="UP001234989"/>
    </source>
</evidence>
<reference evidence="1" key="1">
    <citation type="submission" date="2023-08" db="EMBL/GenBank/DDBJ databases">
        <title>A de novo genome assembly of Solanum verrucosum Schlechtendal, a Mexican diploid species geographically isolated from the other diploid A-genome species in potato relatives.</title>
        <authorList>
            <person name="Hosaka K."/>
        </authorList>
    </citation>
    <scope>NUCLEOTIDE SEQUENCE</scope>
    <source>
        <tissue evidence="1">Young leaves</tissue>
    </source>
</reference>
<accession>A0AAF0UVZ3</accession>
<evidence type="ECO:0000313" key="1">
    <source>
        <dbReference type="EMBL" id="WMV53692.1"/>
    </source>
</evidence>
<proteinExistence type="predicted"/>
<keyword evidence="2" id="KW-1185">Reference proteome</keyword>
<dbReference type="AlphaFoldDB" id="A0AAF0UVZ3"/>
<gene>
    <name evidence="1" type="ORF">MTR67_047077</name>
</gene>